<dbReference type="Proteomes" id="UP000229561">
    <property type="component" value="Unassembled WGS sequence"/>
</dbReference>
<gene>
    <name evidence="1" type="ORF">CO001_02445</name>
</gene>
<dbReference type="InterPro" id="IPR023214">
    <property type="entry name" value="HAD_sf"/>
</dbReference>
<dbReference type="NCBIfam" id="TIGR01681">
    <property type="entry name" value="HAD-SF-IIIC"/>
    <property type="match status" value="1"/>
</dbReference>
<proteinExistence type="predicted"/>
<dbReference type="Gene3D" id="3.40.50.1000">
    <property type="entry name" value="HAD superfamily/HAD-like"/>
    <property type="match status" value="1"/>
</dbReference>
<accession>A0A2M7II68</accession>
<reference evidence="2" key="1">
    <citation type="submission" date="2017-09" db="EMBL/GenBank/DDBJ databases">
        <title>Depth-based differentiation of microbial function through sediment-hosted aquifers and enrichment of novel symbionts in the deep terrestrial subsurface.</title>
        <authorList>
            <person name="Probst A.J."/>
            <person name="Ladd B."/>
            <person name="Jarett J.K."/>
            <person name="Geller-Mcgrath D.E."/>
            <person name="Sieber C.M.K."/>
            <person name="Emerson J.B."/>
            <person name="Anantharaman K."/>
            <person name="Thomas B.C."/>
            <person name="Malmstrom R."/>
            <person name="Stieglmeier M."/>
            <person name="Klingl A."/>
            <person name="Woyke T."/>
            <person name="Ryan C.M."/>
            <person name="Banfield J.F."/>
        </authorList>
    </citation>
    <scope>NUCLEOTIDE SEQUENCE [LARGE SCALE GENOMIC DNA]</scope>
</reference>
<dbReference type="InterPro" id="IPR010037">
    <property type="entry name" value="FkbH_domain"/>
</dbReference>
<sequence length="230" mass="26338">MKKCIVLDLDNTLWGGIIGEDGFDGIKLGLTPPGSSFVAFQQSLLDLYNNGVILVINSKNNTEDAMAVIRKHPFMILKEKHFAAARINWEDKVENIRQLAKELNIGLDSMVFFDDDPANRLQIRMALPEVEVPELPQDPGQFVKFINSLPYFQISATTDEDKMRGNFYVTERLRKEQEKQFTTKEDFLRNLGTEMKIQFLNFHSAIGRTTMMSGLQKRPSPKDYTGIRFL</sequence>
<dbReference type="SUPFAM" id="SSF56784">
    <property type="entry name" value="HAD-like"/>
    <property type="match status" value="1"/>
</dbReference>
<evidence type="ECO:0000313" key="2">
    <source>
        <dbReference type="Proteomes" id="UP000229561"/>
    </source>
</evidence>
<dbReference type="NCBIfam" id="TIGR01686">
    <property type="entry name" value="FkbH"/>
    <property type="match status" value="1"/>
</dbReference>
<name>A0A2M7II68_9BACT</name>
<evidence type="ECO:0000313" key="1">
    <source>
        <dbReference type="EMBL" id="PIW76236.1"/>
    </source>
</evidence>
<dbReference type="InterPro" id="IPR036412">
    <property type="entry name" value="HAD-like_sf"/>
</dbReference>
<protein>
    <recommendedName>
        <fullName evidence="3">FCP1 homology domain-containing protein</fullName>
    </recommendedName>
</protein>
<dbReference type="EMBL" id="PFGY01000067">
    <property type="protein sequence ID" value="PIW76236.1"/>
    <property type="molecule type" value="Genomic_DNA"/>
</dbReference>
<evidence type="ECO:0008006" key="3">
    <source>
        <dbReference type="Google" id="ProtNLM"/>
    </source>
</evidence>
<comment type="caution">
    <text evidence="1">The sequence shown here is derived from an EMBL/GenBank/DDBJ whole genome shotgun (WGS) entry which is preliminary data.</text>
</comment>
<dbReference type="AlphaFoldDB" id="A0A2M7II68"/>
<dbReference type="InterPro" id="IPR010033">
    <property type="entry name" value="HAD_SF_ppase_IIIC"/>
</dbReference>
<organism evidence="1 2">
    <name type="scientific">Candidatus Portnoybacteria bacterium CG_4_8_14_3_um_filter_40_10</name>
    <dbReference type="NCBI Taxonomy" id="1974801"/>
    <lineage>
        <taxon>Bacteria</taxon>
        <taxon>Candidatus Portnoyibacteriota</taxon>
    </lineage>
</organism>